<evidence type="ECO:0008006" key="3">
    <source>
        <dbReference type="Google" id="ProtNLM"/>
    </source>
</evidence>
<name>A0A2N0ZHN1_9BACI</name>
<dbReference type="RefSeq" id="WP_066195706.1">
    <property type="nucleotide sequence ID" value="NZ_CP194732.1"/>
</dbReference>
<reference evidence="1 2" key="1">
    <citation type="journal article" date="2010" name="Int. J. Syst. Evol. Microbiol.">
        <title>Bacillus horneckiae sp. nov., isolated from a spacecraft-assembly clean room.</title>
        <authorList>
            <person name="Vaishampayan P."/>
            <person name="Probst A."/>
            <person name="Krishnamurthi S."/>
            <person name="Ghosh S."/>
            <person name="Osman S."/>
            <person name="McDowall A."/>
            <person name="Ruckmani A."/>
            <person name="Mayilraj S."/>
            <person name="Venkateswaran K."/>
        </authorList>
    </citation>
    <scope>NUCLEOTIDE SEQUENCE [LARGE SCALE GENOMIC DNA]</scope>
    <source>
        <strain evidence="2">1PO1SC</strain>
    </source>
</reference>
<gene>
    <name evidence="1" type="ORF">CWS20_10820</name>
</gene>
<dbReference type="Proteomes" id="UP000233343">
    <property type="component" value="Unassembled WGS sequence"/>
</dbReference>
<dbReference type="AlphaFoldDB" id="A0A2N0ZHN1"/>
<protein>
    <recommendedName>
        <fullName evidence="3">YhcU family protein</fullName>
    </recommendedName>
</protein>
<keyword evidence="2" id="KW-1185">Reference proteome</keyword>
<dbReference type="EMBL" id="PISD01000020">
    <property type="protein sequence ID" value="PKG29001.1"/>
    <property type="molecule type" value="Genomic_DNA"/>
</dbReference>
<dbReference type="Pfam" id="PF17326">
    <property type="entry name" value="DUF5365"/>
    <property type="match status" value="1"/>
</dbReference>
<organism evidence="1 2">
    <name type="scientific">Cytobacillus horneckiae</name>
    <dbReference type="NCBI Taxonomy" id="549687"/>
    <lineage>
        <taxon>Bacteria</taxon>
        <taxon>Bacillati</taxon>
        <taxon>Bacillota</taxon>
        <taxon>Bacilli</taxon>
        <taxon>Bacillales</taxon>
        <taxon>Bacillaceae</taxon>
        <taxon>Cytobacillus</taxon>
    </lineage>
</organism>
<sequence>MKVVFASTAEQEQQIEELVEKMYSDIFPIYFEEEEIKEFESMDILKPSKEYFGTLKEAYQVITGLQTILHILENNALKNQHETIFNKNVKILEEFGVSFPFAFHHFYEEKSLSKVDNSIYKANCEFLQ</sequence>
<evidence type="ECO:0000313" key="2">
    <source>
        <dbReference type="Proteomes" id="UP000233343"/>
    </source>
</evidence>
<dbReference type="InterPro" id="IPR020355">
    <property type="entry name" value="Uncharacterised_YhcU"/>
</dbReference>
<evidence type="ECO:0000313" key="1">
    <source>
        <dbReference type="EMBL" id="PKG29001.1"/>
    </source>
</evidence>
<proteinExistence type="predicted"/>
<comment type="caution">
    <text evidence="1">The sequence shown here is derived from an EMBL/GenBank/DDBJ whole genome shotgun (WGS) entry which is preliminary data.</text>
</comment>
<accession>A0A2N0ZHN1</accession>